<keyword evidence="6" id="KW-1185">Reference proteome</keyword>
<dbReference type="InterPro" id="IPR029751">
    <property type="entry name" value="Ribosomal_L25_dom"/>
</dbReference>
<proteinExistence type="predicted"/>
<gene>
    <name evidence="5" type="primary">rplY</name>
    <name evidence="5" type="ORF">BCTU_090</name>
</gene>
<keyword evidence="1 5" id="KW-0689">Ribosomal protein</keyword>
<dbReference type="GO" id="GO:0005840">
    <property type="term" value="C:ribosome"/>
    <property type="evidence" value="ECO:0007669"/>
    <property type="project" value="UniProtKB-KW"/>
</dbReference>
<protein>
    <recommendedName>
        <fullName evidence="3">50S ribosomal protein L25</fullName>
    </recommendedName>
</protein>
<dbReference type="Proteomes" id="UP000006811">
    <property type="component" value="Chromosome"/>
</dbReference>
<keyword evidence="2" id="KW-0687">Ribonucleoprotein</keyword>
<evidence type="ECO:0000256" key="1">
    <source>
        <dbReference type="ARBA" id="ARBA00022980"/>
    </source>
</evidence>
<evidence type="ECO:0000313" key="5">
    <source>
        <dbReference type="EMBL" id="AEH39681.1"/>
    </source>
</evidence>
<dbReference type="Pfam" id="PF01386">
    <property type="entry name" value="Ribosomal_L25p"/>
    <property type="match status" value="1"/>
</dbReference>
<dbReference type="EMBL" id="CP001817">
    <property type="protein sequence ID" value="AEH39681.1"/>
    <property type="molecule type" value="Genomic_DNA"/>
</dbReference>
<dbReference type="KEGG" id="baj:BCTU_090"/>
<dbReference type="InterPro" id="IPR011035">
    <property type="entry name" value="Ribosomal_bL25/Gln-tRNA_synth"/>
</dbReference>
<dbReference type="NCBIfam" id="NF004612">
    <property type="entry name" value="PRK05943.1"/>
    <property type="match status" value="1"/>
</dbReference>
<evidence type="ECO:0000313" key="6">
    <source>
        <dbReference type="Proteomes" id="UP000006811"/>
    </source>
</evidence>
<dbReference type="HOGENOM" id="CLU_137946_0_0_6"/>
<dbReference type="CDD" id="cd00495">
    <property type="entry name" value="Ribosomal_L25_TL5_CTC"/>
    <property type="match status" value="1"/>
</dbReference>
<dbReference type="InterPro" id="IPR020056">
    <property type="entry name" value="Rbsml_bL25/Gln-tRNA_synth_N"/>
</dbReference>
<name>F7WZ31_9GAMM</name>
<accession>F7WZ31</accession>
<dbReference type="GO" id="GO:0006412">
    <property type="term" value="P:translation"/>
    <property type="evidence" value="ECO:0007669"/>
    <property type="project" value="InterPro"/>
</dbReference>
<dbReference type="OrthoDB" id="9806411at2"/>
<dbReference type="AlphaFoldDB" id="F7WZ31"/>
<dbReference type="SUPFAM" id="SSF50715">
    <property type="entry name" value="Ribosomal protein L25-like"/>
    <property type="match status" value="1"/>
</dbReference>
<organism evidence="5 6">
    <name type="scientific">Buchnera aphidicola</name>
    <name type="common">Cinara tujafilina</name>
    <dbReference type="NCBI Taxonomy" id="261317"/>
    <lineage>
        <taxon>Bacteria</taxon>
        <taxon>Pseudomonadati</taxon>
        <taxon>Pseudomonadota</taxon>
        <taxon>Gammaproteobacteria</taxon>
        <taxon>Enterobacterales</taxon>
        <taxon>Erwiniaceae</taxon>
        <taxon>Buchnera</taxon>
    </lineage>
</organism>
<reference evidence="5 6" key="1">
    <citation type="journal article" date="2011" name="Appl. Environ. Microbiol.">
        <title>The genome of Buchnera aphidicola from the aphid Cinara tujafilina provides new clues about the evolutionary history of metabolic losses in bacterial endosymbionts.</title>
        <authorList>
            <person name="Lamelas A."/>
            <person name="Gosalbes M.J."/>
            <person name="Moya A."/>
            <person name="Latorre A."/>
        </authorList>
    </citation>
    <scope>NUCLEOTIDE SEQUENCE [LARGE SCALE GENOMIC DNA]</scope>
    <source>
        <strain evidence="6">Cinara tujafilina</strain>
    </source>
</reference>
<dbReference type="STRING" id="261317.BCTU_090"/>
<dbReference type="eggNOG" id="COG1825">
    <property type="taxonomic scope" value="Bacteria"/>
</dbReference>
<dbReference type="GO" id="GO:1990904">
    <property type="term" value="C:ribonucleoprotein complex"/>
    <property type="evidence" value="ECO:0007669"/>
    <property type="project" value="UniProtKB-KW"/>
</dbReference>
<sequence length="99" mass="11834">MITLNAIQRYNCGTGYSRRLRKIYHQLPGIIYGVNLIKKPLLISLIHDKVFYLQEKNEFYSEDLLLIVNKNKFFVRVKEIQRHAFKLNILHIDFISIKI</sequence>
<dbReference type="GO" id="GO:0003735">
    <property type="term" value="F:structural constituent of ribosome"/>
    <property type="evidence" value="ECO:0007669"/>
    <property type="project" value="InterPro"/>
</dbReference>
<feature type="domain" description="Large ribosomal subunit protein bL25 L25" evidence="4">
    <location>
        <begin position="4"/>
        <end position="94"/>
    </location>
</feature>
<evidence type="ECO:0000256" key="3">
    <source>
        <dbReference type="ARBA" id="ARBA00035479"/>
    </source>
</evidence>
<evidence type="ECO:0000256" key="2">
    <source>
        <dbReference type="ARBA" id="ARBA00023274"/>
    </source>
</evidence>
<evidence type="ECO:0000259" key="4">
    <source>
        <dbReference type="Pfam" id="PF01386"/>
    </source>
</evidence>
<dbReference type="Gene3D" id="2.40.240.10">
    <property type="entry name" value="Ribosomal Protein L25, Chain P"/>
    <property type="match status" value="1"/>
</dbReference>